<reference evidence="1 2" key="1">
    <citation type="submission" date="2020-01" db="EMBL/GenBank/DDBJ databases">
        <title>Insect and environment-associated Actinomycetes.</title>
        <authorList>
            <person name="Currrie C."/>
            <person name="Chevrette M."/>
            <person name="Carlson C."/>
            <person name="Stubbendieck R."/>
            <person name="Wendt-Pienkowski E."/>
        </authorList>
    </citation>
    <scope>NUCLEOTIDE SEQUENCE [LARGE SCALE GENOMIC DNA]</scope>
    <source>
        <strain evidence="1 2">SID10258</strain>
    </source>
</reference>
<gene>
    <name evidence="1" type="ORF">G3I70_09890</name>
</gene>
<dbReference type="PANTHER" id="PTHR38733">
    <property type="entry name" value="PROTEIN MCRC"/>
    <property type="match status" value="1"/>
</dbReference>
<dbReference type="RefSeq" id="WP_163054739.1">
    <property type="nucleotide sequence ID" value="NZ_JAAGLI010000239.1"/>
</dbReference>
<dbReference type="InterPro" id="IPR019292">
    <property type="entry name" value="McrC"/>
</dbReference>
<evidence type="ECO:0000313" key="1">
    <source>
        <dbReference type="EMBL" id="NEA22803.1"/>
    </source>
</evidence>
<evidence type="ECO:0000313" key="2">
    <source>
        <dbReference type="Proteomes" id="UP000475532"/>
    </source>
</evidence>
<dbReference type="AlphaFoldDB" id="A0A6L9QDP0"/>
<proteinExistence type="predicted"/>
<protein>
    <recommendedName>
        <fullName evidence="3">Restriction endonuclease</fullName>
    </recommendedName>
</protein>
<dbReference type="PANTHER" id="PTHR38733:SF1">
    <property type="entry name" value="TYPE IV METHYL-DIRECTED RESTRICTION ENZYME ECOKMCRBC"/>
    <property type="match status" value="1"/>
</dbReference>
<evidence type="ECO:0008006" key="3">
    <source>
        <dbReference type="Google" id="ProtNLM"/>
    </source>
</evidence>
<accession>A0A6L9QDP0</accession>
<dbReference type="EMBL" id="JAAGLI010000239">
    <property type="protein sequence ID" value="NEA22803.1"/>
    <property type="molecule type" value="Genomic_DNA"/>
</dbReference>
<dbReference type="Proteomes" id="UP000475532">
    <property type="component" value="Unassembled WGS sequence"/>
</dbReference>
<organism evidence="1 2">
    <name type="scientific">Actinomadura bangladeshensis</name>
    <dbReference type="NCBI Taxonomy" id="453573"/>
    <lineage>
        <taxon>Bacteria</taxon>
        <taxon>Bacillati</taxon>
        <taxon>Actinomycetota</taxon>
        <taxon>Actinomycetes</taxon>
        <taxon>Streptosporangiales</taxon>
        <taxon>Thermomonosporaceae</taxon>
        <taxon>Actinomadura</taxon>
    </lineage>
</organism>
<sequence length="437" mass="48427">MQTIVVSEYEHRRVSGLEPSAADLPVVETEELAKRITLRWLRNGDLEIEAGSHVGVVGLDCVSVHVRPKLAGSELGVLEMLDYAAGLRSLRELPLLRRLGAGLNLRDLVCLLLTRECDRLLQHGLRRDYLRREDALPTVRGRLLVERQVTHRFGMLDRLECRYDERSADILDNRLCGAALQFAARGAEDPDVRAAARRLAADFAGVCAVDGFDVRSAVERLTYHRANEHYRNAHRWARMLLEGSSFTDRRARFSRTTCAFMVDMNSLFEDFTTRLLRDAFSGSDVVVRAQENLPGAIRGEGGRSYTDIRPDVQLVQGRGPNARRCSVDTKYKLYADRKVATSDLFQSFVYAQAAGSSCGAPTGFIMYASERDVPSRTVRLHRADGGVAAQVTHVAVNVPQVLGSVVARENLLAELRDQITVGSGELDAAARAEAHGL</sequence>
<comment type="caution">
    <text evidence="1">The sequence shown here is derived from an EMBL/GenBank/DDBJ whole genome shotgun (WGS) entry which is preliminary data.</text>
</comment>
<name>A0A6L9QDP0_9ACTN</name>
<dbReference type="Pfam" id="PF10117">
    <property type="entry name" value="McrBC"/>
    <property type="match status" value="1"/>
</dbReference>